<evidence type="ECO:0000259" key="7">
    <source>
        <dbReference type="Pfam" id="PF15624"/>
    </source>
</evidence>
<dbReference type="InterPro" id="IPR011051">
    <property type="entry name" value="RmlC_Cupin_sf"/>
</dbReference>
<dbReference type="GO" id="GO:0051315">
    <property type="term" value="P:attachment of mitotic spindle microtubules to kinetochore"/>
    <property type="evidence" value="ECO:0007669"/>
    <property type="project" value="TreeGrafter"/>
</dbReference>
<gene>
    <name evidence="8" type="primary">MIF2</name>
    <name evidence="8" type="ORF">H4219_003066</name>
</gene>
<feature type="domain" description="Mif2/CENP-C cupin" evidence="6">
    <location>
        <begin position="570"/>
        <end position="645"/>
    </location>
</feature>
<evidence type="ECO:0000256" key="5">
    <source>
        <dbReference type="SAM" id="MobiDB-lite"/>
    </source>
</evidence>
<evidence type="ECO:0000259" key="6">
    <source>
        <dbReference type="Pfam" id="PF11699"/>
    </source>
</evidence>
<feature type="compositionally biased region" description="Polar residues" evidence="5">
    <location>
        <begin position="296"/>
        <end position="307"/>
    </location>
</feature>
<dbReference type="InterPro" id="IPR028386">
    <property type="entry name" value="CENP-C/Mif2/cnp3"/>
</dbReference>
<feature type="region of interest" description="Disordered" evidence="5">
    <location>
        <begin position="649"/>
        <end position="669"/>
    </location>
</feature>
<dbReference type="Proteomes" id="UP001150538">
    <property type="component" value="Unassembled WGS sequence"/>
</dbReference>
<feature type="region of interest" description="Disordered" evidence="5">
    <location>
        <begin position="56"/>
        <end position="418"/>
    </location>
</feature>
<dbReference type="GO" id="GO:0051455">
    <property type="term" value="P:spindle attachment to meiosis I kinetochore"/>
    <property type="evidence" value="ECO:0007669"/>
    <property type="project" value="TreeGrafter"/>
</dbReference>
<comment type="subcellular location">
    <subcellularLocation>
        <location evidence="1">Nucleus</location>
    </subcellularLocation>
</comment>
<feature type="compositionally biased region" description="Polar residues" evidence="5">
    <location>
        <begin position="373"/>
        <end position="389"/>
    </location>
</feature>
<feature type="compositionally biased region" description="Basic and acidic residues" evidence="5">
    <location>
        <begin position="165"/>
        <end position="181"/>
    </location>
</feature>
<feature type="compositionally biased region" description="Polar residues" evidence="5">
    <location>
        <begin position="89"/>
        <end position="105"/>
    </location>
</feature>
<evidence type="ECO:0000256" key="3">
    <source>
        <dbReference type="ARBA" id="ARBA00023125"/>
    </source>
</evidence>
<dbReference type="OrthoDB" id="1939643at2759"/>
<reference evidence="8" key="1">
    <citation type="submission" date="2022-07" db="EMBL/GenBank/DDBJ databases">
        <title>Phylogenomic reconstructions and comparative analyses of Kickxellomycotina fungi.</title>
        <authorList>
            <person name="Reynolds N.K."/>
            <person name="Stajich J.E."/>
            <person name="Barry K."/>
            <person name="Grigoriev I.V."/>
            <person name="Crous P."/>
            <person name="Smith M.E."/>
        </authorList>
    </citation>
    <scope>NUCLEOTIDE SEQUENCE</scope>
    <source>
        <strain evidence="8">NBRC 100468</strain>
    </source>
</reference>
<evidence type="ECO:0000256" key="4">
    <source>
        <dbReference type="ARBA" id="ARBA00023242"/>
    </source>
</evidence>
<feature type="compositionally biased region" description="Basic and acidic residues" evidence="5">
    <location>
        <begin position="404"/>
        <end position="414"/>
    </location>
</feature>
<dbReference type="GO" id="GO:0051382">
    <property type="term" value="P:kinetochore assembly"/>
    <property type="evidence" value="ECO:0007669"/>
    <property type="project" value="InterPro"/>
</dbReference>
<evidence type="ECO:0000313" key="8">
    <source>
        <dbReference type="EMBL" id="KAJ1917699.1"/>
    </source>
</evidence>
<feature type="compositionally biased region" description="Acidic residues" evidence="5">
    <location>
        <begin position="318"/>
        <end position="332"/>
    </location>
</feature>
<dbReference type="PANTHER" id="PTHR16684">
    <property type="entry name" value="CENTROMERE PROTEIN C"/>
    <property type="match status" value="1"/>
</dbReference>
<feature type="compositionally biased region" description="Acidic residues" evidence="5">
    <location>
        <begin position="654"/>
        <end position="669"/>
    </location>
</feature>
<dbReference type="GO" id="GO:0005634">
    <property type="term" value="C:nucleus"/>
    <property type="evidence" value="ECO:0007669"/>
    <property type="project" value="UniProtKB-SubCell"/>
</dbReference>
<organism evidence="8 9">
    <name type="scientific">Mycoemilia scoparia</name>
    <dbReference type="NCBI Taxonomy" id="417184"/>
    <lineage>
        <taxon>Eukaryota</taxon>
        <taxon>Fungi</taxon>
        <taxon>Fungi incertae sedis</taxon>
        <taxon>Zoopagomycota</taxon>
        <taxon>Kickxellomycotina</taxon>
        <taxon>Kickxellomycetes</taxon>
        <taxon>Kickxellales</taxon>
        <taxon>Kickxellaceae</taxon>
        <taxon>Mycoemilia</taxon>
    </lineage>
</organism>
<dbReference type="Pfam" id="PF11699">
    <property type="entry name" value="CENP-C_C"/>
    <property type="match status" value="1"/>
</dbReference>
<dbReference type="InterPro" id="IPR014710">
    <property type="entry name" value="RmlC-like_jellyroll"/>
</dbReference>
<dbReference type="GO" id="GO:0000776">
    <property type="term" value="C:kinetochore"/>
    <property type="evidence" value="ECO:0007669"/>
    <property type="project" value="InterPro"/>
</dbReference>
<dbReference type="Gene3D" id="2.60.120.10">
    <property type="entry name" value="Jelly Rolls"/>
    <property type="match status" value="1"/>
</dbReference>
<keyword evidence="4" id="KW-0539">Nucleus</keyword>
<dbReference type="AlphaFoldDB" id="A0A9W8A3W8"/>
<dbReference type="InterPro" id="IPR025974">
    <property type="entry name" value="Mif2/CENP-C_cupin"/>
</dbReference>
<name>A0A9W8A3W8_9FUNG</name>
<evidence type="ECO:0000256" key="2">
    <source>
        <dbReference type="ARBA" id="ARBA00010291"/>
    </source>
</evidence>
<dbReference type="SUPFAM" id="SSF51182">
    <property type="entry name" value="RmlC-like cupins"/>
    <property type="match status" value="1"/>
</dbReference>
<accession>A0A9W8A3W8</accession>
<dbReference type="InterPro" id="IPR028929">
    <property type="entry name" value="Mif2_N"/>
</dbReference>
<dbReference type="GO" id="GO:0019237">
    <property type="term" value="F:centromeric DNA binding"/>
    <property type="evidence" value="ECO:0007669"/>
    <property type="project" value="InterPro"/>
</dbReference>
<protein>
    <submittedName>
        <fullName evidence="8">Mitotic fidelity of chromosome transmission-protein</fullName>
    </submittedName>
</protein>
<feature type="compositionally biased region" description="Basic and acidic residues" evidence="5">
    <location>
        <begin position="222"/>
        <end position="231"/>
    </location>
</feature>
<comment type="similarity">
    <text evidence="2">Belongs to the CENP-C/MIF2 family.</text>
</comment>
<dbReference type="EMBL" id="JANBPU010000064">
    <property type="protein sequence ID" value="KAJ1917699.1"/>
    <property type="molecule type" value="Genomic_DNA"/>
</dbReference>
<feature type="compositionally biased region" description="Polar residues" evidence="5">
    <location>
        <begin position="235"/>
        <end position="252"/>
    </location>
</feature>
<evidence type="ECO:0000313" key="9">
    <source>
        <dbReference type="Proteomes" id="UP001150538"/>
    </source>
</evidence>
<evidence type="ECO:0000256" key="1">
    <source>
        <dbReference type="ARBA" id="ARBA00004123"/>
    </source>
</evidence>
<feature type="region of interest" description="Disordered" evidence="5">
    <location>
        <begin position="1"/>
        <end position="20"/>
    </location>
</feature>
<dbReference type="PANTHER" id="PTHR16684:SF11">
    <property type="entry name" value="CENTROMERE PROTEIN C"/>
    <property type="match status" value="1"/>
</dbReference>
<feature type="domain" description="Mif2 N-terminal" evidence="7">
    <location>
        <begin position="16"/>
        <end position="131"/>
    </location>
</feature>
<proteinExistence type="inferred from homology"/>
<sequence>MGPAHDTRRATRPNKYDDIGIRGRKTGITLTGQVGYGEDGLEDEEEFYNLTSPKKVNKVTKSDSSSSDLFAGFTEMLPEENNENKRITRNTPKNYKSLETPSKQRPPSVGYAKRGRGSSRRTPGTATRYRRQPSLDITEITPSGSGKEADQEQPGLPQEPSTPPEKQDIEPEVHEEGEIKESAPWLKKPSNPRTIRRQTMMPIKEKPKERQNRRHTNVPGKLIREIPERAARGTRTPTGMTSPVASTPSSMGTARRTRGKKPPTFHPTSSFGEPSPFDHTPTPMDNRIIDNEEVLTPTQPLTNTTEDLTIPTVPLDLGEPDLSEQVFDDDGPVLDYDVGGSNSLEEDNGGHDEDVQENGDGNDSGAVTKVYKGTSNNGANTKNIQSKQQENPKKKARGGRKKKADADMDVKPELPTRASNRKRIRPLEFWRNEHIVYKLEKTDDKNYVPAFSKIATPSKEEKKDIVKKPRTTKAKQRKTYRKANEDDVFSDSDSEYETVEHKGKLRRVRRSMIDLNKQPAIEGIVSNEYGELVQQPLAYAHQNIPMLAPKKLSDSIRLGHTFKQTQEGFQFLNSGIIEIFPNKSKTPRKTGEKCMIFYVLKGHVRYHINDQSIELHRDAHFMVPRNNLYSIENIGKKSARLLFVQSAFPFPPPSEDEEGEEGAEEEGAE</sequence>
<keyword evidence="3" id="KW-0238">DNA-binding</keyword>
<comment type="caution">
    <text evidence="8">The sequence shown here is derived from an EMBL/GenBank/DDBJ whole genome shotgun (WGS) entry which is preliminary data.</text>
</comment>
<dbReference type="Pfam" id="PF15624">
    <property type="entry name" value="Mif2_N"/>
    <property type="match status" value="1"/>
</dbReference>
<keyword evidence="9" id="KW-1185">Reference proteome</keyword>
<feature type="compositionally biased region" description="Basic residues" evidence="5">
    <location>
        <begin position="394"/>
        <end position="403"/>
    </location>
</feature>